<feature type="transmembrane region" description="Helical" evidence="3">
    <location>
        <begin position="72"/>
        <end position="89"/>
    </location>
</feature>
<evidence type="ECO:0000256" key="1">
    <source>
        <dbReference type="ARBA" id="ARBA00010692"/>
    </source>
</evidence>
<feature type="transmembrane region" description="Helical" evidence="3">
    <location>
        <begin position="128"/>
        <end position="154"/>
    </location>
</feature>
<proteinExistence type="inferred from homology"/>
<keyword evidence="2" id="KW-0813">Transport</keyword>
<reference evidence="4 5" key="1">
    <citation type="journal article" date="2020" name="Front. Microbiol.">
        <title>Single-cell genomics of novel Actinobacteria with the Wood-Ljungdahl pathway discovered in a serpentinizing system.</title>
        <authorList>
            <person name="Merino N."/>
            <person name="Kawai M."/>
            <person name="Boyd E.S."/>
            <person name="Colman D.R."/>
            <person name="McGlynn S.E."/>
            <person name="Nealson K.H."/>
            <person name="Kurokawa K."/>
            <person name="Hongoh Y."/>
        </authorList>
    </citation>
    <scope>NUCLEOTIDE SEQUENCE [LARGE SCALE GENOMIC DNA]</scope>
    <source>
        <strain evidence="4 5">S33</strain>
    </source>
</reference>
<keyword evidence="5" id="KW-1185">Reference proteome</keyword>
<dbReference type="PANTHER" id="PTHR34295:SF1">
    <property type="entry name" value="BIOTIN TRANSPORTER BIOY"/>
    <property type="match status" value="1"/>
</dbReference>
<dbReference type="InterPro" id="IPR003784">
    <property type="entry name" value="BioY"/>
</dbReference>
<dbReference type="GO" id="GO:0005886">
    <property type="term" value="C:plasma membrane"/>
    <property type="evidence" value="ECO:0007669"/>
    <property type="project" value="UniProtKB-SubCell"/>
</dbReference>
<comment type="caution">
    <text evidence="4">The sequence shown here is derived from an EMBL/GenBank/DDBJ whole genome shotgun (WGS) entry which is preliminary data.</text>
</comment>
<dbReference type="EMBL" id="BLRY01000036">
    <property type="protein sequence ID" value="GFP27441.1"/>
    <property type="molecule type" value="Genomic_DNA"/>
</dbReference>
<evidence type="ECO:0000256" key="3">
    <source>
        <dbReference type="SAM" id="Phobius"/>
    </source>
</evidence>
<evidence type="ECO:0000313" key="4">
    <source>
        <dbReference type="EMBL" id="GFP27441.1"/>
    </source>
</evidence>
<protein>
    <recommendedName>
        <fullName evidence="2">Biotin transporter</fullName>
    </recommendedName>
</protein>
<dbReference type="Proteomes" id="UP000591948">
    <property type="component" value="Unassembled WGS sequence"/>
</dbReference>
<feature type="transmembrane region" description="Helical" evidence="3">
    <location>
        <begin position="174"/>
        <end position="191"/>
    </location>
</feature>
<dbReference type="GO" id="GO:0015225">
    <property type="term" value="F:biotin transmembrane transporter activity"/>
    <property type="evidence" value="ECO:0007669"/>
    <property type="project" value="UniProtKB-UniRule"/>
</dbReference>
<feature type="transmembrane region" description="Helical" evidence="3">
    <location>
        <begin position="48"/>
        <end position="65"/>
    </location>
</feature>
<organism evidence="4 5">
    <name type="scientific">Candidatus Hakubella thermalkaliphila</name>
    <dbReference type="NCBI Taxonomy" id="2754717"/>
    <lineage>
        <taxon>Bacteria</taxon>
        <taxon>Bacillati</taxon>
        <taxon>Actinomycetota</taxon>
        <taxon>Actinomycetota incertae sedis</taxon>
        <taxon>Candidatus Hakubellales</taxon>
        <taxon>Candidatus Hakubellaceae</taxon>
        <taxon>Candidatus Hakubella</taxon>
    </lineage>
</organism>
<keyword evidence="2 3" id="KW-0472">Membrane</keyword>
<dbReference type="Gene3D" id="1.10.1760.20">
    <property type="match status" value="1"/>
</dbReference>
<gene>
    <name evidence="4" type="ORF">HKBW3S33_00854</name>
</gene>
<dbReference type="RefSeq" id="WP_176233305.1">
    <property type="nucleotide sequence ID" value="NZ_BLRY01000036.1"/>
</dbReference>
<sequence>MQSRTLAQPMIEVIMSRKGILYDVLLILGGSLLTALSAQIAIPLPFSPVPITGQTFAVLLVGTLLGSRRGALAMLAYLGEGLLGLPVFAGGRGGLAVFMGPTAGYLWGFVAAAFLVGSLAERGWDRHIWSAGAAMFLGNGVIYLFGLPWLSYFLPGSLSQVLALGLYPFIPGDILKLALAALALPSGWALLQRRKG</sequence>
<dbReference type="PANTHER" id="PTHR34295">
    <property type="entry name" value="BIOTIN TRANSPORTER BIOY"/>
    <property type="match status" value="1"/>
</dbReference>
<keyword evidence="3" id="KW-0812">Transmembrane</keyword>
<comment type="similarity">
    <text evidence="1 2">Belongs to the BioY family.</text>
</comment>
<feature type="transmembrane region" description="Helical" evidence="3">
    <location>
        <begin position="95"/>
        <end position="116"/>
    </location>
</feature>
<comment type="subcellular location">
    <subcellularLocation>
        <location evidence="2">Cell membrane</location>
        <topology evidence="2">Multi-pass membrane protein</topology>
    </subcellularLocation>
</comment>
<keyword evidence="3" id="KW-1133">Transmembrane helix</keyword>
<dbReference type="AlphaFoldDB" id="A0A6V8P900"/>
<name>A0A6V8P900_9ACTN</name>
<dbReference type="PIRSF" id="PIRSF016661">
    <property type="entry name" value="BioY"/>
    <property type="match status" value="1"/>
</dbReference>
<dbReference type="Pfam" id="PF02632">
    <property type="entry name" value="BioY"/>
    <property type="match status" value="1"/>
</dbReference>
<evidence type="ECO:0000313" key="5">
    <source>
        <dbReference type="Proteomes" id="UP000591948"/>
    </source>
</evidence>
<feature type="transmembrane region" description="Helical" evidence="3">
    <location>
        <begin position="20"/>
        <end position="42"/>
    </location>
</feature>
<accession>A0A6V8P900</accession>
<keyword evidence="2" id="KW-1003">Cell membrane</keyword>
<evidence type="ECO:0000256" key="2">
    <source>
        <dbReference type="PIRNR" id="PIRNR016661"/>
    </source>
</evidence>